<feature type="region of interest" description="Disordered" evidence="2">
    <location>
        <begin position="58"/>
        <end position="182"/>
    </location>
</feature>
<evidence type="ECO:0008006" key="5">
    <source>
        <dbReference type="Google" id="ProtNLM"/>
    </source>
</evidence>
<proteinExistence type="inferred from homology"/>
<evidence type="ECO:0000313" key="3">
    <source>
        <dbReference type="EMBL" id="POY74869.1"/>
    </source>
</evidence>
<dbReference type="EMBL" id="PJQD01000021">
    <property type="protein sequence ID" value="POY74869.1"/>
    <property type="molecule type" value="Genomic_DNA"/>
</dbReference>
<keyword evidence="4" id="KW-1185">Reference proteome</keyword>
<name>A0A2S5BDM3_9BASI</name>
<dbReference type="GO" id="GO:0000398">
    <property type="term" value="P:mRNA splicing, via spliceosome"/>
    <property type="evidence" value="ECO:0007669"/>
    <property type="project" value="TreeGrafter"/>
</dbReference>
<accession>A0A2S5BDM3</accession>
<feature type="region of interest" description="Disordered" evidence="2">
    <location>
        <begin position="266"/>
        <end position="297"/>
    </location>
</feature>
<dbReference type="PANTHER" id="PTHR31809">
    <property type="entry name" value="BUD13 HOMOLOG"/>
    <property type="match status" value="1"/>
</dbReference>
<comment type="similarity">
    <text evidence="1">Belongs to the CWC26 family.</text>
</comment>
<dbReference type="AlphaFoldDB" id="A0A2S5BDM3"/>
<dbReference type="STRING" id="741276.A0A2S5BDM3"/>
<organism evidence="3 4">
    <name type="scientific">Rhodotorula taiwanensis</name>
    <dbReference type="NCBI Taxonomy" id="741276"/>
    <lineage>
        <taxon>Eukaryota</taxon>
        <taxon>Fungi</taxon>
        <taxon>Dikarya</taxon>
        <taxon>Basidiomycota</taxon>
        <taxon>Pucciniomycotina</taxon>
        <taxon>Microbotryomycetes</taxon>
        <taxon>Sporidiobolales</taxon>
        <taxon>Sporidiobolaceae</taxon>
        <taxon>Rhodotorula</taxon>
    </lineage>
</organism>
<dbReference type="InterPro" id="IPR018609">
    <property type="entry name" value="Bud13"/>
</dbReference>
<reference evidence="3 4" key="1">
    <citation type="journal article" date="2018" name="Front. Microbiol.">
        <title>Prospects for Fungal Bioremediation of Acidic Radioactive Waste Sites: Characterization and Genome Sequence of Rhodotorula taiwanensis MD1149.</title>
        <authorList>
            <person name="Tkavc R."/>
            <person name="Matrosova V.Y."/>
            <person name="Grichenko O.E."/>
            <person name="Gostincar C."/>
            <person name="Volpe R.P."/>
            <person name="Klimenkova P."/>
            <person name="Gaidamakova E.K."/>
            <person name="Zhou C.E."/>
            <person name="Stewart B.J."/>
            <person name="Lyman M.G."/>
            <person name="Malfatti S.A."/>
            <person name="Rubinfeld B."/>
            <person name="Courtot M."/>
            <person name="Singh J."/>
            <person name="Dalgard C.L."/>
            <person name="Hamilton T."/>
            <person name="Frey K.G."/>
            <person name="Gunde-Cimerman N."/>
            <person name="Dugan L."/>
            <person name="Daly M.J."/>
        </authorList>
    </citation>
    <scope>NUCLEOTIDE SEQUENCE [LARGE SCALE GENOMIC DNA]</scope>
    <source>
        <strain evidence="3 4">MD1149</strain>
    </source>
</reference>
<evidence type="ECO:0000256" key="1">
    <source>
        <dbReference type="ARBA" id="ARBA00011069"/>
    </source>
</evidence>
<dbReference type="PANTHER" id="PTHR31809:SF0">
    <property type="entry name" value="BUD13 HOMOLOG"/>
    <property type="match status" value="1"/>
</dbReference>
<dbReference type="Pfam" id="PF09736">
    <property type="entry name" value="Bud13"/>
    <property type="match status" value="1"/>
</dbReference>
<protein>
    <recommendedName>
        <fullName evidence="5">Pre-mRNA-splicing factor CWC26</fullName>
    </recommendedName>
</protein>
<evidence type="ECO:0000256" key="2">
    <source>
        <dbReference type="SAM" id="MobiDB-lite"/>
    </source>
</evidence>
<feature type="region of interest" description="Disordered" evidence="2">
    <location>
        <begin position="15"/>
        <end position="46"/>
    </location>
</feature>
<sequence>MSDLQAYLASKYMSGPKADAILDRDESQKRRKKKRKVTNDDPARTQGLVIADEDGAFGVQEQEEEEYKPVVEERRGHFKAKSKADSWAVIRDADPDLRPKSPTPEPEDELPAVAGMTVDSAPRGGLQSAADLRAEQERKAVEQEKKRRRAAKEEERRRAEARARGEDEDDADPHATVYRDATGKRIDMKVLKAEQAKEKRQQLEKEMAKMEWGKGLVQKDEKERKKAEAERLKNMSFARYADDADMNDEMKDIERWNDPAAAFLTKKKEKSSKGPKYPTYQGPPPPPNRFGIRPGYRWDGVDRGNGFEKRLMERQNSRSMHGAAAHAWSVEDM</sequence>
<dbReference type="GO" id="GO:0070274">
    <property type="term" value="C:RES complex"/>
    <property type="evidence" value="ECO:0007669"/>
    <property type="project" value="TreeGrafter"/>
</dbReference>
<dbReference type="OrthoDB" id="6022at2759"/>
<feature type="compositionally biased region" description="Basic and acidic residues" evidence="2">
    <location>
        <begin position="132"/>
        <end position="165"/>
    </location>
</feature>
<dbReference type="InterPro" id="IPR051112">
    <property type="entry name" value="CWC26_splicing_factor"/>
</dbReference>
<dbReference type="GO" id="GO:0003723">
    <property type="term" value="F:RNA binding"/>
    <property type="evidence" value="ECO:0007669"/>
    <property type="project" value="TreeGrafter"/>
</dbReference>
<gene>
    <name evidence="3" type="ORF">BMF94_2142</name>
</gene>
<dbReference type="Proteomes" id="UP000237144">
    <property type="component" value="Unassembled WGS sequence"/>
</dbReference>
<feature type="region of interest" description="Disordered" evidence="2">
    <location>
        <begin position="314"/>
        <end position="333"/>
    </location>
</feature>
<dbReference type="GO" id="GO:0005684">
    <property type="term" value="C:U2-type spliceosomal complex"/>
    <property type="evidence" value="ECO:0007669"/>
    <property type="project" value="TreeGrafter"/>
</dbReference>
<comment type="caution">
    <text evidence="3">The sequence shown here is derived from an EMBL/GenBank/DDBJ whole genome shotgun (WGS) entry which is preliminary data.</text>
</comment>
<evidence type="ECO:0000313" key="4">
    <source>
        <dbReference type="Proteomes" id="UP000237144"/>
    </source>
</evidence>